<evidence type="ECO:0000313" key="3">
    <source>
        <dbReference type="Proteomes" id="UP001336020"/>
    </source>
</evidence>
<dbReference type="EMBL" id="JAUTXY010000015">
    <property type="protein sequence ID" value="MEE2060897.1"/>
    <property type="molecule type" value="Genomic_DNA"/>
</dbReference>
<dbReference type="Pfam" id="PF00756">
    <property type="entry name" value="Esterase"/>
    <property type="match status" value="1"/>
</dbReference>
<sequence>MREDGRVVSFRRTCAALSVAALASVWSAICATEVAAEPVSNLSGIEVEGDRTVVLHVYSAAMDRVVPLRVRTPADTSVPRPTLYLLNGAGGGEGKATWDARTDIDEFFADKNVNVVTPLDGSFTYYTDWERDDPALGRNKWTTFLTQELPPIVDETFGTTGVNAIAGLSMSGTSVLSLAIEEPSLYEAVGAYSGCAETSTELGQLYVRTVVESRGEADVENMWGPLDGPGWVANDPYVNAEKLRGIDLYISSATGLPGPHENLGARSVEGDPGLLLNQIVVGGVIEAAVNDCTHRLASRLDELDIPATFEFRSQGTHSWGYWQDDLHASWPMIAGSIGL</sequence>
<reference evidence="2 3" key="1">
    <citation type="submission" date="2023-07" db="EMBL/GenBank/DDBJ databases">
        <authorList>
            <person name="Girao M."/>
            <person name="Carvalho M.F."/>
        </authorList>
    </citation>
    <scope>NUCLEOTIDE SEQUENCE [LARGE SCALE GENOMIC DNA]</scope>
    <source>
        <strain evidence="2 3">YIM65754</strain>
    </source>
</reference>
<dbReference type="PANTHER" id="PTHR48098">
    <property type="entry name" value="ENTEROCHELIN ESTERASE-RELATED"/>
    <property type="match status" value="1"/>
</dbReference>
<gene>
    <name evidence="2" type="ORF">Q7514_25575</name>
</gene>
<dbReference type="InterPro" id="IPR000801">
    <property type="entry name" value="Esterase-like"/>
</dbReference>
<dbReference type="SUPFAM" id="SSF53474">
    <property type="entry name" value="alpha/beta-Hydrolases"/>
    <property type="match status" value="1"/>
</dbReference>
<dbReference type="Gene3D" id="3.40.50.1820">
    <property type="entry name" value="alpha/beta hydrolase"/>
    <property type="match status" value="1"/>
</dbReference>
<evidence type="ECO:0000313" key="2">
    <source>
        <dbReference type="EMBL" id="MEE2060897.1"/>
    </source>
</evidence>
<feature type="signal peptide" evidence="1">
    <location>
        <begin position="1"/>
        <end position="23"/>
    </location>
</feature>
<protein>
    <submittedName>
        <fullName evidence="2">Alpha/beta hydrolase family protein</fullName>
    </submittedName>
</protein>
<name>A0ABU7LJ23_9NOCA</name>
<comment type="caution">
    <text evidence="2">The sequence shown here is derived from an EMBL/GenBank/DDBJ whole genome shotgun (WGS) entry which is preliminary data.</text>
</comment>
<dbReference type="RefSeq" id="WP_330136210.1">
    <property type="nucleotide sequence ID" value="NZ_JAUTXY010000015.1"/>
</dbReference>
<dbReference type="Proteomes" id="UP001336020">
    <property type="component" value="Unassembled WGS sequence"/>
</dbReference>
<organism evidence="2 3">
    <name type="scientific">Rhodococcus artemisiae</name>
    <dbReference type="NCBI Taxonomy" id="714159"/>
    <lineage>
        <taxon>Bacteria</taxon>
        <taxon>Bacillati</taxon>
        <taxon>Actinomycetota</taxon>
        <taxon>Actinomycetes</taxon>
        <taxon>Mycobacteriales</taxon>
        <taxon>Nocardiaceae</taxon>
        <taxon>Rhodococcus</taxon>
    </lineage>
</organism>
<keyword evidence="1" id="KW-0732">Signal</keyword>
<accession>A0ABU7LJ23</accession>
<feature type="chain" id="PRO_5045726730" evidence="1">
    <location>
        <begin position="24"/>
        <end position="339"/>
    </location>
</feature>
<dbReference type="PANTHER" id="PTHR48098:SF1">
    <property type="entry name" value="DIACYLGLYCEROL ACYLTRANSFERASE_MYCOLYLTRANSFERASE AG85A"/>
    <property type="match status" value="1"/>
</dbReference>
<keyword evidence="3" id="KW-1185">Reference proteome</keyword>
<dbReference type="GO" id="GO:0016787">
    <property type="term" value="F:hydrolase activity"/>
    <property type="evidence" value="ECO:0007669"/>
    <property type="project" value="UniProtKB-KW"/>
</dbReference>
<evidence type="ECO:0000256" key="1">
    <source>
        <dbReference type="SAM" id="SignalP"/>
    </source>
</evidence>
<dbReference type="InterPro" id="IPR029058">
    <property type="entry name" value="AB_hydrolase_fold"/>
</dbReference>
<proteinExistence type="predicted"/>
<dbReference type="InterPro" id="IPR050583">
    <property type="entry name" value="Mycobacterial_A85_antigen"/>
</dbReference>
<keyword evidence="2" id="KW-0378">Hydrolase</keyword>